<proteinExistence type="predicted"/>
<evidence type="ECO:0000313" key="7">
    <source>
        <dbReference type="Proteomes" id="UP001314170"/>
    </source>
</evidence>
<keyword evidence="4" id="KW-0539">Nucleus</keyword>
<evidence type="ECO:0000313" key="6">
    <source>
        <dbReference type="EMBL" id="CAK7338229.1"/>
    </source>
</evidence>
<dbReference type="GO" id="GO:0006281">
    <property type="term" value="P:DNA repair"/>
    <property type="evidence" value="ECO:0007669"/>
    <property type="project" value="UniProtKB-KW"/>
</dbReference>
<keyword evidence="3" id="KW-0234">DNA repair</keyword>
<evidence type="ECO:0000256" key="4">
    <source>
        <dbReference type="ARBA" id="ARBA00023242"/>
    </source>
</evidence>
<organism evidence="6 7">
    <name type="scientific">Dovyalis caffra</name>
    <dbReference type="NCBI Taxonomy" id="77055"/>
    <lineage>
        <taxon>Eukaryota</taxon>
        <taxon>Viridiplantae</taxon>
        <taxon>Streptophyta</taxon>
        <taxon>Embryophyta</taxon>
        <taxon>Tracheophyta</taxon>
        <taxon>Spermatophyta</taxon>
        <taxon>Magnoliopsida</taxon>
        <taxon>eudicotyledons</taxon>
        <taxon>Gunneridae</taxon>
        <taxon>Pentapetalae</taxon>
        <taxon>rosids</taxon>
        <taxon>fabids</taxon>
        <taxon>Malpighiales</taxon>
        <taxon>Salicaceae</taxon>
        <taxon>Flacourtieae</taxon>
        <taxon>Dovyalis</taxon>
    </lineage>
</organism>
<dbReference type="AlphaFoldDB" id="A0AAV1RSG6"/>
<dbReference type="GO" id="GO:0000785">
    <property type="term" value="C:chromatin"/>
    <property type="evidence" value="ECO:0007669"/>
    <property type="project" value="TreeGrafter"/>
</dbReference>
<reference evidence="6 7" key="1">
    <citation type="submission" date="2024-01" db="EMBL/GenBank/DDBJ databases">
        <authorList>
            <person name="Waweru B."/>
        </authorList>
    </citation>
    <scope>NUCLEOTIDE SEQUENCE [LARGE SCALE GENOMIC DNA]</scope>
</reference>
<dbReference type="PANTHER" id="PTHR12663">
    <property type="entry name" value="ANDROGEN INDUCED INHIBITOR OF PROLIFERATION AS3 / PDS5-RELATED"/>
    <property type="match status" value="1"/>
</dbReference>
<dbReference type="GO" id="GO:0007064">
    <property type="term" value="P:mitotic sister chromatid cohesion"/>
    <property type="evidence" value="ECO:0007669"/>
    <property type="project" value="InterPro"/>
</dbReference>
<dbReference type="Pfam" id="PF20168">
    <property type="entry name" value="PDS5"/>
    <property type="match status" value="2"/>
</dbReference>
<dbReference type="GO" id="GO:0005634">
    <property type="term" value="C:nucleus"/>
    <property type="evidence" value="ECO:0007669"/>
    <property type="project" value="UniProtKB-SubCell"/>
</dbReference>
<dbReference type="Proteomes" id="UP001314170">
    <property type="component" value="Unassembled WGS sequence"/>
</dbReference>
<keyword evidence="7" id="KW-1185">Reference proteome</keyword>
<protein>
    <submittedName>
        <fullName evidence="6">Uncharacterized protein</fullName>
    </submittedName>
</protein>
<keyword evidence="2" id="KW-0227">DNA damage</keyword>
<evidence type="ECO:0000256" key="2">
    <source>
        <dbReference type="ARBA" id="ARBA00022763"/>
    </source>
</evidence>
<dbReference type="EMBL" id="CAWUPB010001111">
    <property type="protein sequence ID" value="CAK7338229.1"/>
    <property type="molecule type" value="Genomic_DNA"/>
</dbReference>
<gene>
    <name evidence="6" type="ORF">DCAF_LOCUS13272</name>
</gene>
<evidence type="ECO:0000256" key="3">
    <source>
        <dbReference type="ARBA" id="ARBA00023204"/>
    </source>
</evidence>
<comment type="subcellular location">
    <subcellularLocation>
        <location evidence="1">Nucleus</location>
    </subcellularLocation>
</comment>
<accession>A0AAV1RSG6</accession>
<dbReference type="PANTHER" id="PTHR12663:SF3">
    <property type="entry name" value="SISTER CHROMATID COHESION PROTEIN PDS5 HOMOLOG C"/>
    <property type="match status" value="1"/>
</dbReference>
<dbReference type="InterPro" id="IPR039776">
    <property type="entry name" value="Pds5"/>
</dbReference>
<comment type="caution">
    <text evidence="6">The sequence shown here is derived from an EMBL/GenBank/DDBJ whole genome shotgun (WGS) entry which is preliminary data.</text>
</comment>
<feature type="compositionally biased region" description="Polar residues" evidence="5">
    <location>
        <begin position="210"/>
        <end position="226"/>
    </location>
</feature>
<evidence type="ECO:0000256" key="5">
    <source>
        <dbReference type="SAM" id="MobiDB-lite"/>
    </source>
</evidence>
<feature type="region of interest" description="Disordered" evidence="5">
    <location>
        <begin position="195"/>
        <end position="267"/>
    </location>
</feature>
<evidence type="ECO:0000256" key="1">
    <source>
        <dbReference type="ARBA" id="ARBA00004123"/>
    </source>
</evidence>
<name>A0AAV1RSG6_9ROSI</name>
<sequence length="306" mass="33708">MTELVKKELLSRSDMEVKVSIASCINQILRITSPNAPYGDEQMKLGRVWIGAKNGRDEAEDQNLKQDLMVAANAHISPPSSVEELLSFLESESKSTLRALDPAIKALTAKDLFNHLDVDVKVLVVLCINEIMRITAPDIPFGDEQMLKMDADFLNLIPSIFRENHPDVVFSSMGKSLKIVISQVDGGEEEKVANLNKSESLSSDDIKNGEASQPKNVLLENQSKGTSVPKGKRSSNKVDSENDGNEMNSVLGDAMLNGAGISDDSEGKPLEAICMKDDLPIERRPVERVTENRDSKHITYMQQAEK</sequence>